<name>A0A7W6FR00_9SPHN</name>
<evidence type="ECO:0000313" key="3">
    <source>
        <dbReference type="Proteomes" id="UP000571950"/>
    </source>
</evidence>
<dbReference type="RefSeq" id="WP_188073127.1">
    <property type="nucleotide sequence ID" value="NZ_BSPS01000116.1"/>
</dbReference>
<dbReference type="Proteomes" id="UP000571950">
    <property type="component" value="Unassembled WGS sequence"/>
</dbReference>
<evidence type="ECO:0008006" key="4">
    <source>
        <dbReference type="Google" id="ProtNLM"/>
    </source>
</evidence>
<feature type="chain" id="PRO_5031398881" description="Secreted protein" evidence="1">
    <location>
        <begin position="19"/>
        <end position="123"/>
    </location>
</feature>
<keyword evidence="1" id="KW-0732">Signal</keyword>
<gene>
    <name evidence="2" type="ORF">GGR43_003389</name>
</gene>
<comment type="caution">
    <text evidence="2">The sequence shown here is derived from an EMBL/GenBank/DDBJ whole genome shotgun (WGS) entry which is preliminary data.</text>
</comment>
<reference evidence="2 3" key="1">
    <citation type="submission" date="2020-08" db="EMBL/GenBank/DDBJ databases">
        <title>Genomic Encyclopedia of Type Strains, Phase IV (KMG-IV): sequencing the most valuable type-strain genomes for metagenomic binning, comparative biology and taxonomic classification.</title>
        <authorList>
            <person name="Goeker M."/>
        </authorList>
    </citation>
    <scope>NUCLEOTIDE SEQUENCE [LARGE SCALE GENOMIC DNA]</scope>
    <source>
        <strain evidence="2 3">DSM 26189</strain>
    </source>
</reference>
<evidence type="ECO:0000313" key="2">
    <source>
        <dbReference type="EMBL" id="MBB3927656.1"/>
    </source>
</evidence>
<accession>A0A7W6FR00</accession>
<sequence>MTARALLLLLLAPLAALPGGCAPDMRMAGSGPSREISACARSGGFLDARGRRQTLMCVHRYADAGKACASRSDCEGKCIADPGEGGLPAVGTPAAGWCQADDRLFGCYAEVENGKVRSSICVD</sequence>
<proteinExistence type="predicted"/>
<keyword evidence="3" id="KW-1185">Reference proteome</keyword>
<feature type="signal peptide" evidence="1">
    <location>
        <begin position="1"/>
        <end position="18"/>
    </location>
</feature>
<dbReference type="EMBL" id="JACIDT010000014">
    <property type="protein sequence ID" value="MBB3927656.1"/>
    <property type="molecule type" value="Genomic_DNA"/>
</dbReference>
<evidence type="ECO:0000256" key="1">
    <source>
        <dbReference type="SAM" id="SignalP"/>
    </source>
</evidence>
<protein>
    <recommendedName>
        <fullName evidence="4">Secreted protein</fullName>
    </recommendedName>
</protein>
<organism evidence="2 3">
    <name type="scientific">Sphingobium jiangsuense</name>
    <dbReference type="NCBI Taxonomy" id="870476"/>
    <lineage>
        <taxon>Bacteria</taxon>
        <taxon>Pseudomonadati</taxon>
        <taxon>Pseudomonadota</taxon>
        <taxon>Alphaproteobacteria</taxon>
        <taxon>Sphingomonadales</taxon>
        <taxon>Sphingomonadaceae</taxon>
        <taxon>Sphingobium</taxon>
    </lineage>
</organism>
<dbReference type="AlphaFoldDB" id="A0A7W6FR00"/>